<evidence type="ECO:0000313" key="4">
    <source>
        <dbReference type="Proteomes" id="UP000636800"/>
    </source>
</evidence>
<feature type="region of interest" description="Disordered" evidence="1">
    <location>
        <begin position="19"/>
        <end position="38"/>
    </location>
</feature>
<dbReference type="EMBL" id="JADCNM010000009">
    <property type="protein sequence ID" value="KAG0468565.1"/>
    <property type="molecule type" value="Genomic_DNA"/>
</dbReference>
<evidence type="ECO:0000256" key="1">
    <source>
        <dbReference type="SAM" id="MobiDB-lite"/>
    </source>
</evidence>
<dbReference type="Proteomes" id="UP000636800">
    <property type="component" value="Unassembled WGS sequence"/>
</dbReference>
<evidence type="ECO:0000313" key="3">
    <source>
        <dbReference type="EMBL" id="KAG0468565.1"/>
    </source>
</evidence>
<gene>
    <name evidence="3" type="ORF">HPP92_017893</name>
    <name evidence="2" type="ORF">HPP92_018460</name>
</gene>
<name>A0A835Q5S1_VANPL</name>
<dbReference type="Proteomes" id="UP000639772">
    <property type="component" value="Chromosome 9"/>
</dbReference>
<sequence length="124" mass="13512">MDAWLSARNSGVGLLHGLTRGKGRMGRGKGKGKRSEEESAESCIWVLFLLVVWKDGSAARFDFGIFLGINAVGERFADMKGGRWQDLGQLRLKTTAWIHLFVSFLRVPSALLGGGAFTELGLLS</sequence>
<proteinExistence type="predicted"/>
<dbReference type="AlphaFoldDB" id="A0A835Q5S1"/>
<accession>A0A835Q5S1</accession>
<organism evidence="2 4">
    <name type="scientific">Vanilla planifolia</name>
    <name type="common">Vanilla</name>
    <dbReference type="NCBI Taxonomy" id="51239"/>
    <lineage>
        <taxon>Eukaryota</taxon>
        <taxon>Viridiplantae</taxon>
        <taxon>Streptophyta</taxon>
        <taxon>Embryophyta</taxon>
        <taxon>Tracheophyta</taxon>
        <taxon>Spermatophyta</taxon>
        <taxon>Magnoliopsida</taxon>
        <taxon>Liliopsida</taxon>
        <taxon>Asparagales</taxon>
        <taxon>Orchidaceae</taxon>
        <taxon>Vanilloideae</taxon>
        <taxon>Vanilleae</taxon>
        <taxon>Vanilla</taxon>
    </lineage>
</organism>
<comment type="caution">
    <text evidence="2">The sequence shown here is derived from an EMBL/GenBank/DDBJ whole genome shotgun (WGS) entry which is preliminary data.</text>
</comment>
<keyword evidence="4" id="KW-1185">Reference proteome</keyword>
<reference evidence="4 5" key="1">
    <citation type="journal article" date="2020" name="Nat. Food">
        <title>A phased Vanilla planifolia genome enables genetic improvement of flavour and production.</title>
        <authorList>
            <person name="Hasing T."/>
            <person name="Tang H."/>
            <person name="Brym M."/>
            <person name="Khazi F."/>
            <person name="Huang T."/>
            <person name="Chambers A.H."/>
        </authorList>
    </citation>
    <scope>NUCLEOTIDE SEQUENCE [LARGE SCALE GENOMIC DNA]</scope>
    <source>
        <tissue evidence="2">Leaf</tissue>
    </source>
</reference>
<dbReference type="EMBL" id="JADCNL010000009">
    <property type="protein sequence ID" value="KAG0466880.1"/>
    <property type="molecule type" value="Genomic_DNA"/>
</dbReference>
<feature type="compositionally biased region" description="Basic residues" evidence="1">
    <location>
        <begin position="19"/>
        <end position="32"/>
    </location>
</feature>
<evidence type="ECO:0000313" key="2">
    <source>
        <dbReference type="EMBL" id="KAG0466880.1"/>
    </source>
</evidence>
<protein>
    <submittedName>
        <fullName evidence="2">Uncharacterized protein</fullName>
    </submittedName>
</protein>
<evidence type="ECO:0000313" key="5">
    <source>
        <dbReference type="Proteomes" id="UP000639772"/>
    </source>
</evidence>